<dbReference type="InterPro" id="IPR007197">
    <property type="entry name" value="rSAM"/>
</dbReference>
<dbReference type="PROSITE" id="PS51918">
    <property type="entry name" value="RADICAL_SAM"/>
    <property type="match status" value="1"/>
</dbReference>
<dbReference type="PANTHER" id="PTHR43409">
    <property type="entry name" value="ANAEROBIC MAGNESIUM-PROTOPORPHYRIN IX MONOMETHYL ESTER CYCLASE-RELATED"/>
    <property type="match status" value="1"/>
</dbReference>
<dbReference type="GO" id="GO:0046872">
    <property type="term" value="F:metal ion binding"/>
    <property type="evidence" value="ECO:0007669"/>
    <property type="project" value="UniProtKB-KW"/>
</dbReference>
<dbReference type="Gene3D" id="3.40.50.280">
    <property type="entry name" value="Cobalamin-binding domain"/>
    <property type="match status" value="1"/>
</dbReference>
<evidence type="ECO:0000313" key="8">
    <source>
        <dbReference type="Proteomes" id="UP000428328"/>
    </source>
</evidence>
<comment type="cofactor">
    <cofactor evidence="1">
        <name>[4Fe-4S] cluster</name>
        <dbReference type="ChEBI" id="CHEBI:49883"/>
    </cofactor>
</comment>
<dbReference type="GO" id="GO:0003824">
    <property type="term" value="F:catalytic activity"/>
    <property type="evidence" value="ECO:0007669"/>
    <property type="project" value="InterPro"/>
</dbReference>
<keyword evidence="8" id="KW-1185">Reference proteome</keyword>
<evidence type="ECO:0000313" key="7">
    <source>
        <dbReference type="EMBL" id="QGY40881.1"/>
    </source>
</evidence>
<dbReference type="CDD" id="cd01335">
    <property type="entry name" value="Radical_SAM"/>
    <property type="match status" value="1"/>
</dbReference>
<feature type="domain" description="Radical SAM core" evidence="6">
    <location>
        <begin position="175"/>
        <end position="398"/>
    </location>
</feature>
<gene>
    <name evidence="7" type="ORF">GM415_12325</name>
</gene>
<dbReference type="Proteomes" id="UP000428328">
    <property type="component" value="Chromosome"/>
</dbReference>
<dbReference type="SUPFAM" id="SSF102114">
    <property type="entry name" value="Radical SAM enzymes"/>
    <property type="match status" value="1"/>
</dbReference>
<evidence type="ECO:0000259" key="6">
    <source>
        <dbReference type="PROSITE" id="PS51918"/>
    </source>
</evidence>
<evidence type="ECO:0000256" key="3">
    <source>
        <dbReference type="ARBA" id="ARBA00022723"/>
    </source>
</evidence>
<dbReference type="RefSeq" id="WP_158948605.1">
    <property type="nucleotide sequence ID" value="NZ_CP046400.1"/>
</dbReference>
<keyword evidence="3" id="KW-0479">Metal-binding</keyword>
<evidence type="ECO:0000256" key="2">
    <source>
        <dbReference type="ARBA" id="ARBA00022691"/>
    </source>
</evidence>
<evidence type="ECO:0000256" key="1">
    <source>
        <dbReference type="ARBA" id="ARBA00001966"/>
    </source>
</evidence>
<evidence type="ECO:0000256" key="4">
    <source>
        <dbReference type="ARBA" id="ARBA00023004"/>
    </source>
</evidence>
<accession>A0A6I6JFC5</accession>
<keyword evidence="4" id="KW-0408">Iron</keyword>
<reference evidence="7 8" key="1">
    <citation type="submission" date="2019-11" db="EMBL/GenBank/DDBJ databases">
        <authorList>
            <person name="Zheng R.K."/>
            <person name="Sun C.M."/>
        </authorList>
    </citation>
    <scope>NUCLEOTIDE SEQUENCE [LARGE SCALE GENOMIC DNA]</scope>
    <source>
        <strain evidence="7 8">SRB007</strain>
    </source>
</reference>
<dbReference type="Gene3D" id="3.20.20.70">
    <property type="entry name" value="Aldolase class I"/>
    <property type="match status" value="1"/>
</dbReference>
<dbReference type="InterPro" id="IPR051198">
    <property type="entry name" value="BchE-like"/>
</dbReference>
<dbReference type="AlphaFoldDB" id="A0A6I6JFC5"/>
<name>A0A6I6JFC5_9BACT</name>
<dbReference type="InterPro" id="IPR006638">
    <property type="entry name" value="Elp3/MiaA/NifB-like_rSAM"/>
</dbReference>
<proteinExistence type="predicted"/>
<dbReference type="InterPro" id="IPR058240">
    <property type="entry name" value="rSAM_sf"/>
</dbReference>
<dbReference type="KEGG" id="psel:GM415_12325"/>
<keyword evidence="2" id="KW-0949">S-adenosyl-L-methionine</keyword>
<keyword evidence="5" id="KW-0411">Iron-sulfur</keyword>
<dbReference type="SMART" id="SM00729">
    <property type="entry name" value="Elp3"/>
    <property type="match status" value="1"/>
</dbReference>
<evidence type="ECO:0000256" key="5">
    <source>
        <dbReference type="ARBA" id="ARBA00023014"/>
    </source>
</evidence>
<dbReference type="SFLD" id="SFLDG01082">
    <property type="entry name" value="B12-binding_domain_containing"/>
    <property type="match status" value="1"/>
</dbReference>
<dbReference type="InterPro" id="IPR013785">
    <property type="entry name" value="Aldolase_TIM"/>
</dbReference>
<dbReference type="Pfam" id="PF04055">
    <property type="entry name" value="Radical_SAM"/>
    <property type="match status" value="1"/>
</dbReference>
<dbReference type="EMBL" id="CP046400">
    <property type="protein sequence ID" value="QGY40881.1"/>
    <property type="molecule type" value="Genomic_DNA"/>
</dbReference>
<dbReference type="SFLD" id="SFLDS00029">
    <property type="entry name" value="Radical_SAM"/>
    <property type="match status" value="1"/>
</dbReference>
<organism evidence="7 8">
    <name type="scientific">Pseudodesulfovibrio cashew</name>
    <dbReference type="NCBI Taxonomy" id="2678688"/>
    <lineage>
        <taxon>Bacteria</taxon>
        <taxon>Pseudomonadati</taxon>
        <taxon>Thermodesulfobacteriota</taxon>
        <taxon>Desulfovibrionia</taxon>
        <taxon>Desulfovibrionales</taxon>
        <taxon>Desulfovibrionaceae</taxon>
    </lineage>
</organism>
<sequence>MKNIVFVQKDNTFIMELGITIATLRDKGYNPTLLSAKHEHNNLYDELDKNTPLAIGVYSDVYDLYKDYNFFHLMAMLREVKSRFTNTFIFMAGVQPAMYPESLAQNSHIDCFVIGDAEIVLPNVLNAIETGKDISDLDGIAVYQNDKLIVNKPTEYVDFSQLPLPDVSAFTQYPGAFRYGHRVAFARGCPNNCSFCFNHVYKANYAGKNVELPKYYSAEYLTQICELLVKIDPTANMIYFTYSTFTISKAFFQDFIETYSKRVGLPYIITTRLDCVDDEIASLLKSSGCSKVTVGIESGNEYLRNTVLNKNLSNKAILNGMKILKKHGLRVGCNFIMGFPKETLDNAIESLDMYRAVDGDFLTISMFAPLPSLALTDLARKEGCLEGIEGKNYSIAKPNISTPDIKEIQNLTCLAPLYLKVPSKTLIKFLCRLPHNSLFELVKYTPRIATVLRYDLKEAKLGTKLRYLNYACKTALKGIRPKSSYQ</sequence>
<protein>
    <submittedName>
        <fullName evidence="7">Radical SAM protein</fullName>
    </submittedName>
</protein>
<dbReference type="GO" id="GO:0051536">
    <property type="term" value="F:iron-sulfur cluster binding"/>
    <property type="evidence" value="ECO:0007669"/>
    <property type="project" value="UniProtKB-KW"/>
</dbReference>